<sequence length="87" mass="10041">MTIDGDTLEIELDMDIKDVLELKNFVVDRLEYIEAVSLTGEMNEFSSSSLFQLLFSMKKSKPSIVINAIDKDLRLDKYGLLHWIKND</sequence>
<dbReference type="RefSeq" id="WP_194372390.1">
    <property type="nucleotide sequence ID" value="NZ_CP054492.1"/>
</dbReference>
<proteinExistence type="predicted"/>
<accession>A0A7S7LXK1</accession>
<organism evidence="1 2">
    <name type="scientific">Candidatus Sulfurimonas baltica</name>
    <dbReference type="NCBI Taxonomy" id="2740404"/>
    <lineage>
        <taxon>Bacteria</taxon>
        <taxon>Pseudomonadati</taxon>
        <taxon>Campylobacterota</taxon>
        <taxon>Epsilonproteobacteria</taxon>
        <taxon>Campylobacterales</taxon>
        <taxon>Sulfurimonadaceae</taxon>
        <taxon>Sulfurimonas</taxon>
    </lineage>
</organism>
<keyword evidence="2" id="KW-1185">Reference proteome</keyword>
<evidence type="ECO:0000313" key="2">
    <source>
        <dbReference type="Proteomes" id="UP000593994"/>
    </source>
</evidence>
<dbReference type="Proteomes" id="UP000593994">
    <property type="component" value="Chromosome"/>
</dbReference>
<protein>
    <recommendedName>
        <fullName evidence="3">STAS domain-containing protein</fullName>
    </recommendedName>
</protein>
<dbReference type="KEGG" id="sbal:HUE88_06745"/>
<gene>
    <name evidence="1" type="ORF">HUE88_06745</name>
</gene>
<dbReference type="AlphaFoldDB" id="A0A7S7LXK1"/>
<evidence type="ECO:0008006" key="3">
    <source>
        <dbReference type="Google" id="ProtNLM"/>
    </source>
</evidence>
<reference evidence="1 2" key="1">
    <citation type="submission" date="2020-05" db="EMBL/GenBank/DDBJ databases">
        <title>Sulfurimonas marisnigri, sp. nov., and Sulfurimonas baltica, sp. nov., manganese oxide reducing chemolithoautotrophs of the class Epsilonproteobacteria isolated from the pelagic redoxclines of the Black and Baltic Seas and emended description of the genus Sulfurimonas.</title>
        <authorList>
            <person name="Henkel J.V."/>
            <person name="Laudan C."/>
            <person name="Werner J."/>
            <person name="Neu T."/>
            <person name="Plewe S."/>
            <person name="Sproer C."/>
            <person name="Bunk B."/>
            <person name="Schulz-Vogt H.N."/>
        </authorList>
    </citation>
    <scope>NUCLEOTIDE SEQUENCE [LARGE SCALE GENOMIC DNA]</scope>
    <source>
        <strain evidence="1 2">GD2</strain>
    </source>
</reference>
<name>A0A7S7LXK1_9BACT</name>
<evidence type="ECO:0000313" key="1">
    <source>
        <dbReference type="EMBL" id="QOY53364.1"/>
    </source>
</evidence>
<dbReference type="EMBL" id="CP054492">
    <property type="protein sequence ID" value="QOY53364.1"/>
    <property type="molecule type" value="Genomic_DNA"/>
</dbReference>